<evidence type="ECO:0000256" key="4">
    <source>
        <dbReference type="ARBA" id="ARBA00023136"/>
    </source>
</evidence>
<dbReference type="OrthoDB" id="9811483at2"/>
<dbReference type="InterPro" id="IPR051328">
    <property type="entry name" value="T7SS_ABC-Transporter"/>
</dbReference>
<organism evidence="7 8">
    <name type="scientific">Lactococcus hircilactis</name>
    <dbReference type="NCBI Taxonomy" id="1494462"/>
    <lineage>
        <taxon>Bacteria</taxon>
        <taxon>Bacillati</taxon>
        <taxon>Bacillota</taxon>
        <taxon>Bacilli</taxon>
        <taxon>Lactobacillales</taxon>
        <taxon>Streptococcaceae</taxon>
        <taxon>Lactococcus</taxon>
    </lineage>
</organism>
<feature type="transmembrane region" description="Helical" evidence="5">
    <location>
        <begin position="592"/>
        <end position="613"/>
    </location>
</feature>
<feature type="transmembrane region" description="Helical" evidence="5">
    <location>
        <begin position="620"/>
        <end position="640"/>
    </location>
</feature>
<reference evidence="7 8" key="1">
    <citation type="submission" date="2019-10" db="EMBL/GenBank/DDBJ databases">
        <authorList>
            <person name="Dong K."/>
        </authorList>
    </citation>
    <scope>NUCLEOTIDE SEQUENCE [LARGE SCALE GENOMIC DNA]</scope>
    <source>
        <strain evidence="7 8">DSM 28960</strain>
    </source>
</reference>
<keyword evidence="2 5" id="KW-0812">Transmembrane</keyword>
<comment type="caution">
    <text evidence="7">The sequence shown here is derived from an EMBL/GenBank/DDBJ whole genome shotgun (WGS) entry which is preliminary data.</text>
</comment>
<dbReference type="RefSeq" id="WP_153495991.1">
    <property type="nucleotide sequence ID" value="NZ_CAXYUY010000020.1"/>
</dbReference>
<proteinExistence type="predicted"/>
<keyword evidence="8" id="KW-1185">Reference proteome</keyword>
<feature type="transmembrane region" description="Helical" evidence="5">
    <location>
        <begin position="675"/>
        <end position="693"/>
    </location>
</feature>
<keyword evidence="4 5" id="KW-0472">Membrane</keyword>
<dbReference type="Proteomes" id="UP000439550">
    <property type="component" value="Unassembled WGS sequence"/>
</dbReference>
<dbReference type="Pfam" id="PF12698">
    <property type="entry name" value="ABC2_membrane_3"/>
    <property type="match status" value="1"/>
</dbReference>
<evidence type="ECO:0000256" key="3">
    <source>
        <dbReference type="ARBA" id="ARBA00022989"/>
    </source>
</evidence>
<sequence length="705" mass="77611">MIKSEWKSILTHKFLLLSLIFVALIPMFYALIFLASMWDPYNHLNQLPVAIVNQDQRVKTEEFSFDLGHQIISKMKRTKHLDYHFVSETKAQQGIKTGQYYMALVIPKSFSKNATTLLTKHPKAMLLTYETSKGRSFTAASVSDDAANALKTQLSKEMTSFYVSTLLHTIKKVTTSSGQTLLGVSKLSKGENQILTGDQAFSLGFLTYQNGLTHYLAGVKKLSAGTAQLSQGLEKLAIAIPNRDQELSVLTENLPQLQKGINRLNAQIVTAQTSASPQLQALTKECSEIASLLDALSPLIQKMNENTLRTAIHQQLASAIEHTAAYKNARPNDQKALISATDQATKTVLDQLEITKLTTAFSTVKTKVQTYETLSRQLNQEFTALKTNFQIINQANNLLTPRAVFAITAQEKGLSDIKQILTTTIVPASQTIATHNKTLADDATLIQSGTKHLTQDHQKILSALTKENSGLKLLKTNLKSANAALRLVSTGPKNVTEIAAPIHLTHTDSSHVPNNSTAVAPYMMSVALFVGAISICTVYNVYEVRRKPRSAWRWWASKASVLYALSLLQAFVMLLAIASLNGLNAKNSGTTLLALIAESFAYMSLVAFFNALLRKYSPLIILPLMVIQLSSSAGMFPIQLSSRIFRFFNPFVPMTYGIEALRDTISIGSSARLDITILFLITIGTSVLTILYLHHAIAAKKYVQL</sequence>
<dbReference type="NCBIfam" id="TIGR03061">
    <property type="entry name" value="pip_yhgE_Nterm"/>
    <property type="match status" value="1"/>
</dbReference>
<dbReference type="InterPro" id="IPR017500">
    <property type="entry name" value="Phage_infect_YhgE_N"/>
</dbReference>
<dbReference type="InterPro" id="IPR017501">
    <property type="entry name" value="Phage_infect_YhgE_C"/>
</dbReference>
<evidence type="ECO:0000256" key="1">
    <source>
        <dbReference type="ARBA" id="ARBA00004141"/>
    </source>
</evidence>
<feature type="domain" description="ABC-2 type transporter transmembrane" evidence="6">
    <location>
        <begin position="19"/>
        <end position="690"/>
    </location>
</feature>
<gene>
    <name evidence="7" type="ORF">GHI93_05070</name>
</gene>
<accession>A0A7X2D1Q9</accession>
<dbReference type="PANTHER" id="PTHR43077:SF5">
    <property type="entry name" value="PHAGE INFECTION PROTEIN"/>
    <property type="match status" value="1"/>
</dbReference>
<dbReference type="AlphaFoldDB" id="A0A7X2D1Q9"/>
<evidence type="ECO:0000313" key="8">
    <source>
        <dbReference type="Proteomes" id="UP000439550"/>
    </source>
</evidence>
<dbReference type="GO" id="GO:0016020">
    <property type="term" value="C:membrane"/>
    <property type="evidence" value="ECO:0007669"/>
    <property type="project" value="UniProtKB-SubCell"/>
</dbReference>
<dbReference type="Gene3D" id="3.40.1710.10">
    <property type="entry name" value="abc type-2 transporter like domain"/>
    <property type="match status" value="1"/>
</dbReference>
<dbReference type="InterPro" id="IPR013525">
    <property type="entry name" value="ABC2_TM"/>
</dbReference>
<keyword evidence="3 5" id="KW-1133">Transmembrane helix</keyword>
<feature type="transmembrane region" description="Helical" evidence="5">
    <location>
        <begin position="519"/>
        <end position="541"/>
    </location>
</feature>
<protein>
    <submittedName>
        <fullName evidence="7">DUF3533 domain-containing protein</fullName>
    </submittedName>
</protein>
<evidence type="ECO:0000256" key="2">
    <source>
        <dbReference type="ARBA" id="ARBA00022692"/>
    </source>
</evidence>
<dbReference type="NCBIfam" id="TIGR03062">
    <property type="entry name" value="pip_yhgE_Cterm"/>
    <property type="match status" value="1"/>
</dbReference>
<feature type="transmembrane region" description="Helical" evidence="5">
    <location>
        <begin position="14"/>
        <end position="38"/>
    </location>
</feature>
<comment type="subcellular location">
    <subcellularLocation>
        <location evidence="1">Membrane</location>
        <topology evidence="1">Multi-pass membrane protein</topology>
    </subcellularLocation>
</comment>
<dbReference type="EMBL" id="WITJ01000006">
    <property type="protein sequence ID" value="MQW39310.1"/>
    <property type="molecule type" value="Genomic_DNA"/>
</dbReference>
<dbReference type="PANTHER" id="PTHR43077">
    <property type="entry name" value="TRANSPORT PERMEASE YVFS-RELATED"/>
    <property type="match status" value="1"/>
</dbReference>
<name>A0A7X2D1Q9_9LACT</name>
<evidence type="ECO:0000313" key="7">
    <source>
        <dbReference type="EMBL" id="MQW39310.1"/>
    </source>
</evidence>
<evidence type="ECO:0000259" key="6">
    <source>
        <dbReference type="Pfam" id="PF12698"/>
    </source>
</evidence>
<evidence type="ECO:0000256" key="5">
    <source>
        <dbReference type="SAM" id="Phobius"/>
    </source>
</evidence>
<feature type="transmembrane region" description="Helical" evidence="5">
    <location>
        <begin position="561"/>
        <end position="580"/>
    </location>
</feature>
<dbReference type="GO" id="GO:0140359">
    <property type="term" value="F:ABC-type transporter activity"/>
    <property type="evidence" value="ECO:0007669"/>
    <property type="project" value="InterPro"/>
</dbReference>